<evidence type="ECO:0000313" key="4">
    <source>
        <dbReference type="Proteomes" id="UP000572984"/>
    </source>
</evidence>
<name>A0A838BVU9_9HYPH</name>
<sequence>MADPVPNPNTTDDHEPMPVLDDVLKGSARTVAEDVIPLVEETATISKRQVVPGRVRVRTITDTVEELAHADVQREDVEVTRVPIGRTVEMAPEVRTEGDVTIVPVLEEVLVVEKRLVLKEELHIRRRVAAETVEVPVTLRKQRAVVERLAPDASDPDKEARS</sequence>
<dbReference type="EMBL" id="JACDXJ010000002">
    <property type="protein sequence ID" value="MBA1158995.1"/>
    <property type="molecule type" value="Genomic_DNA"/>
</dbReference>
<feature type="domain" description="DUF2382" evidence="2">
    <location>
        <begin position="36"/>
        <end position="146"/>
    </location>
</feature>
<dbReference type="RefSeq" id="WP_181054578.1">
    <property type="nucleotide sequence ID" value="NZ_JACDXJ010000002.1"/>
</dbReference>
<accession>A0A838BVU9</accession>
<reference evidence="3 4" key="1">
    <citation type="submission" date="2020-07" db="EMBL/GenBank/DDBJ databases">
        <title>Draft genome and description of Microvirga mediterraneensis Marseille-Q2068 sp. nov.</title>
        <authorList>
            <person name="Boxberger M."/>
        </authorList>
    </citation>
    <scope>NUCLEOTIDE SEQUENCE [LARGE SCALE GENOMIC DNA]</scope>
    <source>
        <strain evidence="3 4">Marseille-Q2068</strain>
    </source>
</reference>
<evidence type="ECO:0000259" key="2">
    <source>
        <dbReference type="Pfam" id="PF09557"/>
    </source>
</evidence>
<dbReference type="Pfam" id="PF09557">
    <property type="entry name" value="DUF2382"/>
    <property type="match status" value="1"/>
</dbReference>
<dbReference type="Proteomes" id="UP000572984">
    <property type="component" value="Unassembled WGS sequence"/>
</dbReference>
<proteinExistence type="predicted"/>
<dbReference type="AlphaFoldDB" id="A0A838BVU9"/>
<protein>
    <submittedName>
        <fullName evidence="3">YsnF/AvaK domain-containing protein</fullName>
    </submittedName>
</protein>
<evidence type="ECO:0000256" key="1">
    <source>
        <dbReference type="SAM" id="MobiDB-lite"/>
    </source>
</evidence>
<dbReference type="InterPro" id="IPR019060">
    <property type="entry name" value="DUF2382"/>
</dbReference>
<comment type="caution">
    <text evidence="3">The sequence shown here is derived from an EMBL/GenBank/DDBJ whole genome shotgun (WGS) entry which is preliminary data.</text>
</comment>
<evidence type="ECO:0000313" key="3">
    <source>
        <dbReference type="EMBL" id="MBA1158995.1"/>
    </source>
</evidence>
<organism evidence="3 4">
    <name type="scientific">Microvirga mediterraneensis</name>
    <dbReference type="NCBI Taxonomy" id="2754695"/>
    <lineage>
        <taxon>Bacteria</taxon>
        <taxon>Pseudomonadati</taxon>
        <taxon>Pseudomonadota</taxon>
        <taxon>Alphaproteobacteria</taxon>
        <taxon>Hyphomicrobiales</taxon>
        <taxon>Methylobacteriaceae</taxon>
        <taxon>Microvirga</taxon>
    </lineage>
</organism>
<feature type="region of interest" description="Disordered" evidence="1">
    <location>
        <begin position="1"/>
        <end position="20"/>
    </location>
</feature>
<keyword evidence="4" id="KW-1185">Reference proteome</keyword>
<gene>
    <name evidence="3" type="ORF">H0S73_23145</name>
</gene>